<dbReference type="InterPro" id="IPR026444">
    <property type="entry name" value="Secre_tail"/>
</dbReference>
<dbReference type="InterPro" id="IPR000859">
    <property type="entry name" value="CUB_dom"/>
</dbReference>
<proteinExistence type="predicted"/>
<keyword evidence="5" id="KW-1185">Reference proteome</keyword>
<dbReference type="InterPro" id="IPR013783">
    <property type="entry name" value="Ig-like_fold"/>
</dbReference>
<dbReference type="EMBL" id="CP094669">
    <property type="protein sequence ID" value="UOG74261.1"/>
    <property type="molecule type" value="Genomic_DNA"/>
</dbReference>
<dbReference type="SMART" id="SM00042">
    <property type="entry name" value="CUB"/>
    <property type="match status" value="2"/>
</dbReference>
<gene>
    <name evidence="4" type="ORF">MTX78_19325</name>
</gene>
<dbReference type="PANTHER" id="PTHR24251:SF30">
    <property type="entry name" value="MEMBRANE FRIZZLED-RELATED PROTEIN"/>
    <property type="match status" value="1"/>
</dbReference>
<evidence type="ECO:0000259" key="3">
    <source>
        <dbReference type="PROSITE" id="PS01180"/>
    </source>
</evidence>
<dbReference type="Pfam" id="PF00431">
    <property type="entry name" value="CUB"/>
    <property type="match status" value="2"/>
</dbReference>
<sequence length="1094" mass="113152">MPQLYLSLLRRTYPVFGSLLLLLMWALPATAQTYLLPTSGSTSFTTCGGTLYDDGGANGNYSPNVDGTVTLTPATAGNKIRLQFTSFNVESYYDKLYVYDGSSVAAPLIGVYDSQNPGTLYATNAAGTLTIRLTSDNVVHLSGFAADIACVTMIPQADLAIQGASAQPLAIIPGNSLSVNCTIYNLSGTTAQSSSVGYYLSTDATLSSNDVLLGNSFGSTLGVNQSSYRSATLAVPASTPTGGYYLLYAADYLNVVSESNETNNVASISVNVVPPTIDLVVQQANVSTPNTAPGNVLTLSCSIANQGNATAPFSSVGYYLSTNPVLDANDELLTSSFGGQLTPSFNQFRNVSTNVPPGTAPGSYYILFAADYQSVVNESNETNNVAAVAITVSMPSVDLVVQQAQLSQTSVVPGTNISATAFVYNQGNTTANASSTGVYLSADATLSANDQLLTSSMVSQLTTNQGITTYPQLTIPSSTAAGSYYVLFVADHLSAVTETNETNNVRSVVLTVVAPGVDLTLSQQSLSRTSASAGVAFNAFVTIFNQGNSTSSSSNVGYYLSADNVLSATDVLLSASTGGSLFANDYGSRNASLSVPTGTTPGNYFILFVADHTALVNETNENNNVVSLPFVVTAPFNGTVVPYTGTATITTCATTVYDHGGTSDYSDNANGTLTINPGTAGNKVQLVFSLFSVETCCDGLTIYDGPSSSSPIIGTYVGNPGVITATNSTGALTLRFTTDGSVVNSGFQAAVSCVAAGTAVPDLVPSVLNGSQTITAGNSLAVSTQIANQGSAVAFSSTVEYYLSTNSTLDNSDVLLGSSNGGSLSPNQTAFRGSQFTIPTTTPAGSYYILHVADPSNAVSESNEGNNVAFSNLFVLAPAQPDLVVTQAALSNYNVMAGNAITASCILFNQGSAVASQSATGYYLSTNTVFDGNDIFLGNSQAGTLFGGSSQSMGTALVIPGNTPTGTYYVLFIADHVNGIVESNENNNVAFRAFTITIVQGTRDEQLAGMTLSVFPNPAAIDKHFTVQLAGTGNGKTADLTLYDALGRQISRKQLALNSRMTPATFDTHALSPGIYVLRLTGAGLNATRRIVIE</sequence>
<dbReference type="PANTHER" id="PTHR24251">
    <property type="entry name" value="OVOCHYMASE-RELATED"/>
    <property type="match status" value="1"/>
</dbReference>
<dbReference type="NCBIfam" id="TIGR04183">
    <property type="entry name" value="Por_Secre_tail"/>
    <property type="match status" value="1"/>
</dbReference>
<dbReference type="Gene3D" id="2.60.40.10">
    <property type="entry name" value="Immunoglobulins"/>
    <property type="match status" value="6"/>
</dbReference>
<dbReference type="Proteomes" id="UP000831113">
    <property type="component" value="Chromosome"/>
</dbReference>
<dbReference type="RefSeq" id="WP_243797561.1">
    <property type="nucleotide sequence ID" value="NZ_CP094669.1"/>
</dbReference>
<evidence type="ECO:0000313" key="4">
    <source>
        <dbReference type="EMBL" id="UOG74261.1"/>
    </source>
</evidence>
<evidence type="ECO:0000256" key="1">
    <source>
        <dbReference type="ARBA" id="ARBA00022737"/>
    </source>
</evidence>
<dbReference type="SUPFAM" id="SSF49854">
    <property type="entry name" value="Spermadhesin, CUB domain"/>
    <property type="match status" value="2"/>
</dbReference>
<dbReference type="CDD" id="cd00041">
    <property type="entry name" value="CUB"/>
    <property type="match status" value="2"/>
</dbReference>
<evidence type="ECO:0000313" key="5">
    <source>
        <dbReference type="Proteomes" id="UP000831113"/>
    </source>
</evidence>
<dbReference type="Pfam" id="PF07705">
    <property type="entry name" value="CARDB"/>
    <property type="match status" value="6"/>
</dbReference>
<feature type="domain" description="CUB" evidence="3">
    <location>
        <begin position="47"/>
        <end position="151"/>
    </location>
</feature>
<accession>A0ABY4CYY7</accession>
<organism evidence="4 5">
    <name type="scientific">Hymenobacter tibetensis</name>
    <dbReference type="NCBI Taxonomy" id="497967"/>
    <lineage>
        <taxon>Bacteria</taxon>
        <taxon>Pseudomonadati</taxon>
        <taxon>Bacteroidota</taxon>
        <taxon>Cytophagia</taxon>
        <taxon>Cytophagales</taxon>
        <taxon>Hymenobacteraceae</taxon>
        <taxon>Hymenobacter</taxon>
    </lineage>
</organism>
<reference evidence="4 5" key="1">
    <citation type="submission" date="2022-03" db="EMBL/GenBank/DDBJ databases">
        <title>Hymenobactersp. isolated from the air.</title>
        <authorList>
            <person name="Won M."/>
            <person name="Kwon S.-W."/>
        </authorList>
    </citation>
    <scope>NUCLEOTIDE SEQUENCE [LARGE SCALE GENOMIC DNA]</scope>
    <source>
        <strain evidence="4 5">KACC 21982</strain>
    </source>
</reference>
<name>A0ABY4CYY7_9BACT</name>
<dbReference type="Pfam" id="PF18962">
    <property type="entry name" value="Por_Secre_tail"/>
    <property type="match status" value="1"/>
</dbReference>
<dbReference type="InterPro" id="IPR011635">
    <property type="entry name" value="CARDB"/>
</dbReference>
<dbReference type="PROSITE" id="PS01180">
    <property type="entry name" value="CUB"/>
    <property type="match status" value="1"/>
</dbReference>
<dbReference type="Gene3D" id="2.60.120.290">
    <property type="entry name" value="Spermadhesin, CUB domain"/>
    <property type="match status" value="2"/>
</dbReference>
<dbReference type="InterPro" id="IPR035914">
    <property type="entry name" value="Sperma_CUB_dom_sf"/>
</dbReference>
<keyword evidence="1" id="KW-0677">Repeat</keyword>
<evidence type="ECO:0000256" key="2">
    <source>
        <dbReference type="ARBA" id="ARBA00023157"/>
    </source>
</evidence>
<keyword evidence="2" id="KW-1015">Disulfide bond</keyword>
<protein>
    <submittedName>
        <fullName evidence="4">T9SS type A sorting domain-containing protein</fullName>
    </submittedName>
</protein>